<name>A0ABM9GBI4_9BACL</name>
<dbReference type="Proteomes" id="UP001154322">
    <property type="component" value="Unassembled WGS sequence"/>
</dbReference>
<accession>A0ABM9GBI4</accession>
<reference evidence="1" key="1">
    <citation type="submission" date="2022-06" db="EMBL/GenBank/DDBJ databases">
        <authorList>
            <person name="Dietemann V."/>
            <person name="Ory F."/>
            <person name="Dainat B."/>
            <person name="Oberhansli S."/>
        </authorList>
    </citation>
    <scope>NUCLEOTIDE SEQUENCE</scope>
    <source>
        <strain evidence="1">Ena-SAMPLE-TAB-26-04-2022-14:26:32:270-5432</strain>
    </source>
</reference>
<keyword evidence="2" id="KW-1185">Reference proteome</keyword>
<organism evidence="1 2">
    <name type="scientific">Paenibacillus melissococcoides</name>
    <dbReference type="NCBI Taxonomy" id="2912268"/>
    <lineage>
        <taxon>Bacteria</taxon>
        <taxon>Bacillati</taxon>
        <taxon>Bacillota</taxon>
        <taxon>Bacilli</taxon>
        <taxon>Bacillales</taxon>
        <taxon>Paenibacillaceae</taxon>
        <taxon>Paenibacillus</taxon>
    </lineage>
</organism>
<dbReference type="EMBL" id="CALYLO010000017">
    <property type="protein sequence ID" value="CAH8249530.1"/>
    <property type="molecule type" value="Genomic_DNA"/>
</dbReference>
<evidence type="ECO:0000313" key="1">
    <source>
        <dbReference type="EMBL" id="CAH8249530.1"/>
    </source>
</evidence>
<gene>
    <name evidence="1" type="ORF">WJ0W_006715</name>
</gene>
<proteinExistence type="predicted"/>
<evidence type="ECO:0000313" key="2">
    <source>
        <dbReference type="Proteomes" id="UP001154322"/>
    </source>
</evidence>
<dbReference type="RefSeq" id="WP_213428000.1">
    <property type="nucleotide sequence ID" value="NZ_AP031286.1"/>
</dbReference>
<sequence length="153" mass="18152">MNDPDIARLKETIHDHHVPIKIKQQAMDKLETYVLEKREENTNKAIESGRLDIYRKLRVPERKIEIELSEHGIGNSPLSPFPFFLMKRSDKGIGIETITFHEYPKAHKVLREYITSWVETEDYLVNESLINRWLDDEGYNWFHVDDFDVLPSK</sequence>
<comment type="caution">
    <text evidence="1">The sequence shown here is derived from an EMBL/GenBank/DDBJ whole genome shotgun (WGS) entry which is preliminary data.</text>
</comment>
<protein>
    <submittedName>
        <fullName evidence="1">Uncharacterized protein</fullName>
    </submittedName>
</protein>